<dbReference type="Gene3D" id="3.40.1700.10">
    <property type="entry name" value="DNA integrity scanning protein, DisA, N-terminal domain"/>
    <property type="match status" value="1"/>
</dbReference>
<dbReference type="GO" id="GO:0106408">
    <property type="term" value="F:diadenylate cyclase activity"/>
    <property type="evidence" value="ECO:0007669"/>
    <property type="project" value="UniProtKB-EC"/>
</dbReference>
<dbReference type="Pfam" id="PF02457">
    <property type="entry name" value="DAC"/>
    <property type="match status" value="1"/>
</dbReference>
<dbReference type="Gene3D" id="1.20.1260.110">
    <property type="entry name" value="DNA integrity scanning linker region"/>
    <property type="match status" value="1"/>
</dbReference>
<dbReference type="RefSeq" id="WP_069642364.1">
    <property type="nucleotide sequence ID" value="NZ_MIJE01000002.1"/>
</dbReference>
<dbReference type="PANTHER" id="PTHR34185">
    <property type="entry name" value="DIADENYLATE CYCLASE"/>
    <property type="match status" value="1"/>
</dbReference>
<dbReference type="PROSITE" id="PS51794">
    <property type="entry name" value="DAC"/>
    <property type="match status" value="1"/>
</dbReference>
<dbReference type="Proteomes" id="UP000094296">
    <property type="component" value="Unassembled WGS sequence"/>
</dbReference>
<reference evidence="13 14" key="1">
    <citation type="submission" date="2016-09" db="EMBL/GenBank/DDBJ databases">
        <title>Draft genome sequence for the type strain of Desulfuribacillus alkaliarsenatis AHT28, an obligately anaerobic, sulfidogenic bacterium isolated from Russian soda lake sediments.</title>
        <authorList>
            <person name="Abin C.A."/>
            <person name="Hollibaugh J.T."/>
        </authorList>
    </citation>
    <scope>NUCLEOTIDE SEQUENCE [LARGE SCALE GENOMIC DNA]</scope>
    <source>
        <strain evidence="13 14">AHT28</strain>
    </source>
</reference>
<dbReference type="InterPro" id="IPR036888">
    <property type="entry name" value="DNA_integrity_DisA_N_sf"/>
</dbReference>
<evidence type="ECO:0000313" key="14">
    <source>
        <dbReference type="Proteomes" id="UP000094296"/>
    </source>
</evidence>
<feature type="domain" description="DAC" evidence="12">
    <location>
        <begin position="4"/>
        <end position="142"/>
    </location>
</feature>
<dbReference type="FunFam" id="3.40.1700.10:FF:000001">
    <property type="entry name" value="DNA integrity scanning protein DisA"/>
    <property type="match status" value="1"/>
</dbReference>
<evidence type="ECO:0000256" key="3">
    <source>
        <dbReference type="ARBA" id="ARBA00022679"/>
    </source>
</evidence>
<dbReference type="InterPro" id="IPR038331">
    <property type="entry name" value="DisA_sf"/>
</dbReference>
<evidence type="ECO:0000256" key="5">
    <source>
        <dbReference type="ARBA" id="ARBA00022741"/>
    </source>
</evidence>
<dbReference type="InterPro" id="IPR050338">
    <property type="entry name" value="DisA"/>
</dbReference>
<dbReference type="NCBIfam" id="NF010009">
    <property type="entry name" value="PRK13482.1"/>
    <property type="match status" value="1"/>
</dbReference>
<gene>
    <name evidence="13" type="ORF">BHF68_12930</name>
</gene>
<evidence type="ECO:0000256" key="9">
    <source>
        <dbReference type="ARBA" id="ARBA00023125"/>
    </source>
</evidence>
<proteinExistence type="inferred from homology"/>
<evidence type="ECO:0000256" key="1">
    <source>
        <dbReference type="ARBA" id="ARBA00000877"/>
    </source>
</evidence>
<evidence type="ECO:0000259" key="12">
    <source>
        <dbReference type="PROSITE" id="PS51794"/>
    </source>
</evidence>
<keyword evidence="3" id="KW-0808">Transferase</keyword>
<dbReference type="EMBL" id="MIJE01000002">
    <property type="protein sequence ID" value="OEF97967.1"/>
    <property type="molecule type" value="Genomic_DNA"/>
</dbReference>
<dbReference type="InterPro" id="IPR003390">
    <property type="entry name" value="DNA_integrity_scan_DisA_N"/>
</dbReference>
<keyword evidence="14" id="KW-1185">Reference proteome</keyword>
<evidence type="ECO:0000256" key="2">
    <source>
        <dbReference type="ARBA" id="ARBA00001946"/>
    </source>
</evidence>
<comment type="cofactor">
    <cofactor evidence="2">
        <name>Mg(2+)</name>
        <dbReference type="ChEBI" id="CHEBI:18420"/>
    </cofactor>
</comment>
<dbReference type="InterPro" id="IPR010994">
    <property type="entry name" value="RuvA_2-like"/>
</dbReference>
<evidence type="ECO:0000256" key="7">
    <source>
        <dbReference type="ARBA" id="ARBA00022840"/>
    </source>
</evidence>
<dbReference type="SUPFAM" id="SSF143597">
    <property type="entry name" value="YojJ-like"/>
    <property type="match status" value="1"/>
</dbReference>
<dbReference type="SUPFAM" id="SSF47781">
    <property type="entry name" value="RuvA domain 2-like"/>
    <property type="match status" value="1"/>
</dbReference>
<evidence type="ECO:0000256" key="11">
    <source>
        <dbReference type="ARBA" id="ARBA00066492"/>
    </source>
</evidence>
<dbReference type="STRING" id="766136.BHF68_12930"/>
<dbReference type="InterPro" id="IPR023763">
    <property type="entry name" value="DNA_integrity_scanning_protein"/>
</dbReference>
<dbReference type="GO" id="GO:0006281">
    <property type="term" value="P:DNA repair"/>
    <property type="evidence" value="ECO:0007669"/>
    <property type="project" value="UniProtKB-KW"/>
</dbReference>
<evidence type="ECO:0000256" key="10">
    <source>
        <dbReference type="ARBA" id="ARBA00023204"/>
    </source>
</evidence>
<dbReference type="PANTHER" id="PTHR34185:SF3">
    <property type="entry name" value="DNA INTEGRITY SCANNING PROTEIN DISA"/>
    <property type="match status" value="1"/>
</dbReference>
<dbReference type="InterPro" id="IPR018906">
    <property type="entry name" value="DNA_integrity_scan_DisA_link"/>
</dbReference>
<dbReference type="EC" id="2.7.7.85" evidence="11"/>
<accession>A0A1E5G4E2</accession>
<evidence type="ECO:0000256" key="4">
    <source>
        <dbReference type="ARBA" id="ARBA00022695"/>
    </source>
</evidence>
<keyword evidence="6" id="KW-0227">DNA damage</keyword>
<dbReference type="HAMAP" id="MF_01438">
    <property type="entry name" value="DisA"/>
    <property type="match status" value="1"/>
</dbReference>
<name>A0A1E5G4E2_9FIRM</name>
<keyword evidence="5" id="KW-0547">Nucleotide-binding</keyword>
<evidence type="ECO:0000256" key="8">
    <source>
        <dbReference type="ARBA" id="ARBA00022842"/>
    </source>
</evidence>
<comment type="caution">
    <text evidence="13">The sequence shown here is derived from an EMBL/GenBank/DDBJ whole genome shotgun (WGS) entry which is preliminary data.</text>
</comment>
<organism evidence="13 14">
    <name type="scientific">Desulfuribacillus alkaliarsenatis</name>
    <dbReference type="NCBI Taxonomy" id="766136"/>
    <lineage>
        <taxon>Bacteria</taxon>
        <taxon>Bacillati</taxon>
        <taxon>Bacillota</taxon>
        <taxon>Desulfuribacillia</taxon>
        <taxon>Desulfuribacillales</taxon>
        <taxon>Desulfuribacillaceae</taxon>
        <taxon>Desulfuribacillus</taxon>
    </lineage>
</organism>
<dbReference type="GO" id="GO:0005524">
    <property type="term" value="F:ATP binding"/>
    <property type="evidence" value="ECO:0007669"/>
    <property type="project" value="UniProtKB-KW"/>
</dbReference>
<keyword evidence="8" id="KW-0460">Magnesium</keyword>
<keyword evidence="10" id="KW-0234">DNA repair</keyword>
<evidence type="ECO:0000313" key="13">
    <source>
        <dbReference type="EMBL" id="OEF97967.1"/>
    </source>
</evidence>
<sequence length="356" mass="39871">MRSDDPVYKILKSVAPGTGLRDGLDNVLRAKTGALIVVGSNEALEPLVDGGFYINCDLTPANLYELAKMDGAIIVSEDRKKILYANTLLLPESSIPSTETGIRHRTAERVAKQTKQLVVSISQRRNVITLYKGNWRYALKDIGVILGKANQAIQTLDKYKSVLDKGLINLSALEFEEIVTFNEVAAVIQRIEMVLRIKEEIEKYIVELGTEGRLISMQLEELVAGVELESYLVIKDYCNDSEERSALDVLKNELKNLSADELLEPENIINILGYPPTVNIGEKIVYPRGFRALTKVPRIPISVIDNLIEYYGKLTNIVNASMEELDLIDGIGEVRAKLIADGLRRIREQAFFERHI</sequence>
<protein>
    <recommendedName>
        <fullName evidence="11">diadenylate cyclase</fullName>
        <ecNumber evidence="11">2.7.7.85</ecNumber>
    </recommendedName>
</protein>
<comment type="catalytic activity">
    <reaction evidence="1">
        <text>2 ATP = 3',3'-c-di-AMP + 2 diphosphate</text>
        <dbReference type="Rhea" id="RHEA:35655"/>
        <dbReference type="ChEBI" id="CHEBI:30616"/>
        <dbReference type="ChEBI" id="CHEBI:33019"/>
        <dbReference type="ChEBI" id="CHEBI:71500"/>
        <dbReference type="EC" id="2.7.7.85"/>
    </reaction>
</comment>
<dbReference type="AlphaFoldDB" id="A0A1E5G4E2"/>
<dbReference type="GO" id="GO:0004016">
    <property type="term" value="F:adenylate cyclase activity"/>
    <property type="evidence" value="ECO:0007669"/>
    <property type="project" value="TreeGrafter"/>
</dbReference>
<evidence type="ECO:0000256" key="6">
    <source>
        <dbReference type="ARBA" id="ARBA00022763"/>
    </source>
</evidence>
<keyword evidence="7" id="KW-0067">ATP-binding</keyword>
<dbReference type="Gene3D" id="1.10.150.20">
    <property type="entry name" value="5' to 3' exonuclease, C-terminal subdomain"/>
    <property type="match status" value="1"/>
</dbReference>
<dbReference type="Pfam" id="PF10635">
    <property type="entry name" value="DisA-linker"/>
    <property type="match status" value="1"/>
</dbReference>
<keyword evidence="9" id="KW-0238">DNA-binding</keyword>
<keyword evidence="4" id="KW-0548">Nucleotidyltransferase</keyword>
<dbReference type="OrthoDB" id="41841at2"/>
<dbReference type="GO" id="GO:0003677">
    <property type="term" value="F:DNA binding"/>
    <property type="evidence" value="ECO:0007669"/>
    <property type="project" value="UniProtKB-KW"/>
</dbReference>